<feature type="compositionally biased region" description="Basic and acidic residues" evidence="1">
    <location>
        <begin position="84"/>
        <end position="95"/>
    </location>
</feature>
<dbReference type="AlphaFoldDB" id="A0A2R4ME22"/>
<dbReference type="CDD" id="cd00085">
    <property type="entry name" value="HNHc"/>
    <property type="match status" value="1"/>
</dbReference>
<feature type="compositionally biased region" description="Basic residues" evidence="1">
    <location>
        <begin position="96"/>
        <end position="108"/>
    </location>
</feature>
<dbReference type="EMBL" id="CP021330">
    <property type="protein sequence ID" value="AVX04288.1"/>
    <property type="molecule type" value="Genomic_DNA"/>
</dbReference>
<accession>A0A2R4ME22</accession>
<reference evidence="2 3" key="1">
    <citation type="submission" date="2017-05" db="EMBL/GenBank/DDBJ databases">
        <title>Genome Analysis of Maritalea myrionectae HL2708#5.</title>
        <authorList>
            <consortium name="Cotde Inc.-PKNU"/>
            <person name="Jang D."/>
            <person name="Oh H.-M."/>
        </authorList>
    </citation>
    <scope>NUCLEOTIDE SEQUENCE [LARGE SCALE GENOMIC DNA]</scope>
    <source>
        <strain evidence="2 3">HL2708#5</strain>
    </source>
</reference>
<dbReference type="Proteomes" id="UP000258927">
    <property type="component" value="Chromosome"/>
</dbReference>
<name>A0A2R4ME22_9HYPH</name>
<organism evidence="2 3">
    <name type="scientific">Maritalea myrionectae</name>
    <dbReference type="NCBI Taxonomy" id="454601"/>
    <lineage>
        <taxon>Bacteria</taxon>
        <taxon>Pseudomonadati</taxon>
        <taxon>Pseudomonadota</taxon>
        <taxon>Alphaproteobacteria</taxon>
        <taxon>Hyphomicrobiales</taxon>
        <taxon>Devosiaceae</taxon>
        <taxon>Maritalea</taxon>
    </lineage>
</organism>
<keyword evidence="3" id="KW-1185">Reference proteome</keyword>
<feature type="region of interest" description="Disordered" evidence="1">
    <location>
        <begin position="72"/>
        <end position="129"/>
    </location>
</feature>
<protein>
    <recommendedName>
        <fullName evidence="4">HNH nuclease domain-containing protein</fullName>
    </recommendedName>
</protein>
<sequence>MTKIKNPIGRATEEWIGSSPDAKVPDRVRLRVFERHNGICYLSGIKILPGMDWDIEHVVPLCMGGEHRESNMRPALRKYHKPKTAKDRKAKAKSDRIRKKHLGIRKPSRMPGSRNSKFKRKLDGTVVER</sequence>
<proteinExistence type="predicted"/>
<dbReference type="KEGG" id="mmyr:MXMO3_01763"/>
<evidence type="ECO:0000256" key="1">
    <source>
        <dbReference type="SAM" id="MobiDB-lite"/>
    </source>
</evidence>
<evidence type="ECO:0000313" key="3">
    <source>
        <dbReference type="Proteomes" id="UP000258927"/>
    </source>
</evidence>
<dbReference type="RefSeq" id="WP_117395624.1">
    <property type="nucleotide sequence ID" value="NZ_CP021330.1"/>
</dbReference>
<gene>
    <name evidence="2" type="ORF">MXMO3_01763</name>
</gene>
<evidence type="ECO:0000313" key="2">
    <source>
        <dbReference type="EMBL" id="AVX04288.1"/>
    </source>
</evidence>
<dbReference type="Gene3D" id="1.10.30.50">
    <property type="match status" value="1"/>
</dbReference>
<evidence type="ECO:0008006" key="4">
    <source>
        <dbReference type="Google" id="ProtNLM"/>
    </source>
</evidence>
<dbReference type="InterPro" id="IPR003615">
    <property type="entry name" value="HNH_nuc"/>
</dbReference>